<dbReference type="Pfam" id="PF13558">
    <property type="entry name" value="SbcC_Walker_B"/>
    <property type="match status" value="1"/>
</dbReference>
<reference evidence="4 5" key="1">
    <citation type="submission" date="2024-06" db="EMBL/GenBank/DDBJ databases">
        <authorList>
            <person name="Chen R.Y."/>
        </authorList>
    </citation>
    <scope>NUCLEOTIDE SEQUENCE [LARGE SCALE GENOMIC DNA]</scope>
    <source>
        <strain evidence="4 5">D2</strain>
    </source>
</reference>
<accession>A0ABV1RGC7</accession>
<proteinExistence type="predicted"/>
<feature type="coiled-coil region" evidence="1">
    <location>
        <begin position="199"/>
        <end position="244"/>
    </location>
</feature>
<dbReference type="PANTHER" id="PTHR32114:SF2">
    <property type="entry name" value="ABC TRANSPORTER ABCH.3"/>
    <property type="match status" value="1"/>
</dbReference>
<comment type="caution">
    <text evidence="4">The sequence shown here is derived from an EMBL/GenBank/DDBJ whole genome shotgun (WGS) entry which is preliminary data.</text>
</comment>
<name>A0ABV1RGC7_9ALTE</name>
<feature type="coiled-coil region" evidence="1">
    <location>
        <begin position="807"/>
        <end position="924"/>
    </location>
</feature>
<feature type="coiled-coil region" evidence="1">
    <location>
        <begin position="526"/>
        <end position="584"/>
    </location>
</feature>
<evidence type="ECO:0000256" key="2">
    <source>
        <dbReference type="SAM" id="MobiDB-lite"/>
    </source>
</evidence>
<evidence type="ECO:0000259" key="3">
    <source>
        <dbReference type="Pfam" id="PF13476"/>
    </source>
</evidence>
<feature type="region of interest" description="Disordered" evidence="2">
    <location>
        <begin position="605"/>
        <end position="657"/>
    </location>
</feature>
<dbReference type="EMBL" id="JBELOE010000152">
    <property type="protein sequence ID" value="MER2491810.1"/>
    <property type="molecule type" value="Genomic_DNA"/>
</dbReference>
<evidence type="ECO:0000313" key="4">
    <source>
        <dbReference type="EMBL" id="MER2491810.1"/>
    </source>
</evidence>
<dbReference type="InterPro" id="IPR027417">
    <property type="entry name" value="P-loop_NTPase"/>
</dbReference>
<gene>
    <name evidence="4" type="ORF">ABS311_07930</name>
</gene>
<organism evidence="4 5">
    <name type="scientific">Catenovulum sediminis</name>
    <dbReference type="NCBI Taxonomy" id="1740262"/>
    <lineage>
        <taxon>Bacteria</taxon>
        <taxon>Pseudomonadati</taxon>
        <taxon>Pseudomonadota</taxon>
        <taxon>Gammaproteobacteria</taxon>
        <taxon>Alteromonadales</taxon>
        <taxon>Alteromonadaceae</taxon>
        <taxon>Catenovulum</taxon>
    </lineage>
</organism>
<dbReference type="Gene3D" id="3.40.50.300">
    <property type="entry name" value="P-loop containing nucleotide triphosphate hydrolases"/>
    <property type="match status" value="2"/>
</dbReference>
<feature type="domain" description="Rad50/SbcC-type AAA" evidence="3">
    <location>
        <begin position="5"/>
        <end position="372"/>
    </location>
</feature>
<dbReference type="Pfam" id="PF13476">
    <property type="entry name" value="AAA_23"/>
    <property type="match status" value="1"/>
</dbReference>
<evidence type="ECO:0000313" key="5">
    <source>
        <dbReference type="Proteomes" id="UP001467690"/>
    </source>
</evidence>
<protein>
    <submittedName>
        <fullName evidence="4">SbcC/MukB-like Walker B domain-containing protein</fullName>
    </submittedName>
</protein>
<dbReference type="RefSeq" id="WP_350401405.1">
    <property type="nucleotide sequence ID" value="NZ_JBELOE010000152.1"/>
</dbReference>
<evidence type="ECO:0000256" key="1">
    <source>
        <dbReference type="SAM" id="Coils"/>
    </source>
</evidence>
<sequence>MKILSLRLKNINAIKGEWFIDFQQEPFASNGLFVITGATGAGKSSLLDAICLALYHQTPRLQISQNQNELMTRHTAECMSEVHFAIKDKTYRARWQQRRARGAADGNLQPAKAELFDCQNEKIIADKLAEVKACIEQLSGLNFSRFTKSMMLSQGKFAEFLNAKNNEKAELLEELTGTEIYSLISKQIFLNYKDSKLLLEQLIQQADNVNLLTDEEKSELQRQKLTLEQNIQQQQTQIKNLTQAQGWFSQASTQESQLEKLKDVLNNATLVYQNNAAQRQQLALAEQAKLLQPYYEPIAKQQEMISSQQINIEALQKQCVNLNTTIEQQIQNLDKAHSEQQLLEQQEQQQEQIIEQQVEPLDKQLQQTESELKQPTLRHAELQEKIEQQQDNIKQQQHTLEQAQKHYQSRQQWLQDNAHLDQLNKDKISYLEKLASQIKKLNQEIQQGEIKLKDSRSHQHKLTQEKNELAHTQKQQQLQITEQTQAINTLQQTIDILHKQLGWDKNIEQAQLAQNHENNLNKHNQLKALQQQVTEYCQQKQKSQSLESELEKITPEHLAQQNKLQALRDSYKSCQQSIEDLNQIINQQKLIHSLTEHRNDLHPEQPCPLCGSTQHPYADYQPADLNKDEDATTARQAAQKQKLAQLEQQGKEESQKEQQLQQHKWLLEKQYAEITESLQRTQKMLIEQVKQQAPTCVESPITEWPEQLQQYLSQNEKELQLIKQLITNRHQQQEAQQQLTQLTYQLQQTQIKIEHNLENQTALSQQLEISTEAQNSKNTEYDIKNHEWLEQLEALKLNENSFSTTELTEQLAKLEKTQTELLQISEQKTQLQQTLEHLNNHLTELNAEQQKTQACIRELSNRQQVLSAQRKTLLNGLSIQSIRQQMRALKDKLATEINTHQTQLHELRTEHAATQSRLTALQQQQTDDKDKYQASLARWQQQISDSPFSDTHHWQAARLNDSQIDMLRTETAKIEQAYRQATENYHHKQQQYHELCEYKPDICNESPLNEVNSKLIQVEQQQQQNLQQLGEIKQKLKTDKAQADKQQELLLKVATQQQTHQQWALLNELIGSAEGDKFRRYAQGLTLEQLVYLANCQLQKLHNRYQLKRKPDDNLELVVVDTWQADTVRDTRTLSGGESFLVSLALALALSDLVSHKTQIESLFLDEGFGTLDANTLDIALNALDQLNASGKMIGVISHIETLKERIPVQLNVIKSNGLGISKLDPRFSVG</sequence>
<feature type="compositionally biased region" description="Low complexity" evidence="2">
    <location>
        <begin position="636"/>
        <end position="648"/>
    </location>
</feature>
<feature type="coiled-coil region" evidence="1">
    <location>
        <begin position="1019"/>
        <end position="1046"/>
    </location>
</feature>
<feature type="region of interest" description="Disordered" evidence="2">
    <location>
        <begin position="450"/>
        <end position="470"/>
    </location>
</feature>
<dbReference type="Proteomes" id="UP001467690">
    <property type="component" value="Unassembled WGS sequence"/>
</dbReference>
<dbReference type="PANTHER" id="PTHR32114">
    <property type="entry name" value="ABC TRANSPORTER ABCH.3"/>
    <property type="match status" value="1"/>
</dbReference>
<dbReference type="InterPro" id="IPR038729">
    <property type="entry name" value="Rad50/SbcC_AAA"/>
</dbReference>
<dbReference type="SUPFAM" id="SSF52540">
    <property type="entry name" value="P-loop containing nucleoside triphosphate hydrolases"/>
    <property type="match status" value="2"/>
</dbReference>
<keyword evidence="5" id="KW-1185">Reference proteome</keyword>
<keyword evidence="1" id="KW-0175">Coiled coil</keyword>